<feature type="site" description="Stabilizes the phosphoryl group" evidence="9">
    <location>
        <position position="103"/>
    </location>
</feature>
<comment type="similarity">
    <text evidence="7">Belongs to the gmhB family.</text>
</comment>
<dbReference type="EMBL" id="VOOS01000002">
    <property type="protein sequence ID" value="TXB65892.1"/>
    <property type="molecule type" value="Genomic_DNA"/>
</dbReference>
<dbReference type="PANTHER" id="PTHR42891">
    <property type="entry name" value="D-GLYCERO-BETA-D-MANNO-HEPTOSE-1,7-BISPHOSPHATE 7-PHOSPHATASE"/>
    <property type="match status" value="1"/>
</dbReference>
<keyword evidence="5 7" id="KW-0119">Carbohydrate metabolism</keyword>
<dbReference type="GO" id="GO:0016791">
    <property type="term" value="F:phosphatase activity"/>
    <property type="evidence" value="ECO:0007669"/>
    <property type="project" value="InterPro"/>
</dbReference>
<evidence type="ECO:0000256" key="1">
    <source>
        <dbReference type="ARBA" id="ARBA00004496"/>
    </source>
</evidence>
<dbReference type="GO" id="GO:0005737">
    <property type="term" value="C:cytoplasm"/>
    <property type="evidence" value="ECO:0007669"/>
    <property type="project" value="UniProtKB-SubCell"/>
</dbReference>
<protein>
    <recommendedName>
        <fullName evidence="6 7">D,D-heptose 1,7-bisphosphate phosphatase</fullName>
        <ecNumber evidence="7">3.1.3.-</ecNumber>
    </recommendedName>
</protein>
<keyword evidence="2 7" id="KW-0963">Cytoplasm</keyword>
<dbReference type="InterPro" id="IPR006549">
    <property type="entry name" value="HAD-SF_hydro_IIIA"/>
</dbReference>
<sequence length="160" mass="18542">MRKVVFLDRDGVINIERGEYTFEIEDFKPVEGLFEALKVLKEKGFEFIVITNQGGISKGIYNHNDVINVHCCMQQWFKDANISLLDIYYCPHHSFVEKCICRKPDSLMLEKAIAKYNVNIEKSYFIGDSRRDELAGQKVGLKTIRVTANENLNNYINQIN</sequence>
<dbReference type="PANTHER" id="PTHR42891:SF1">
    <property type="entry name" value="D-GLYCERO-BETA-D-MANNO-HEPTOSE-1,7-BISPHOSPHATE 7-PHOSPHATASE"/>
    <property type="match status" value="1"/>
</dbReference>
<feature type="binding site" evidence="10">
    <location>
        <position position="90"/>
    </location>
    <ligand>
        <name>Zn(2+)</name>
        <dbReference type="ChEBI" id="CHEBI:29105"/>
    </ligand>
</feature>
<evidence type="ECO:0000256" key="10">
    <source>
        <dbReference type="PIRSR" id="PIRSR004682-4"/>
    </source>
</evidence>
<feature type="binding site" evidence="10">
    <location>
        <position position="92"/>
    </location>
    <ligand>
        <name>Zn(2+)</name>
        <dbReference type="ChEBI" id="CHEBI:29105"/>
    </ligand>
</feature>
<dbReference type="OrthoDB" id="9813880at2"/>
<dbReference type="Gene3D" id="3.40.50.1000">
    <property type="entry name" value="HAD superfamily/HAD-like"/>
    <property type="match status" value="1"/>
</dbReference>
<dbReference type="AlphaFoldDB" id="A0A5C6RX10"/>
<organism evidence="11 12">
    <name type="scientific">Vicingus serpentipes</name>
    <dbReference type="NCBI Taxonomy" id="1926625"/>
    <lineage>
        <taxon>Bacteria</taxon>
        <taxon>Pseudomonadati</taxon>
        <taxon>Bacteroidota</taxon>
        <taxon>Flavobacteriia</taxon>
        <taxon>Flavobacteriales</taxon>
        <taxon>Vicingaceae</taxon>
        <taxon>Vicingus</taxon>
    </lineage>
</organism>
<keyword evidence="10" id="KW-0862">Zinc</keyword>
<feature type="binding site" evidence="10">
    <location>
        <position position="101"/>
    </location>
    <ligand>
        <name>Zn(2+)</name>
        <dbReference type="ChEBI" id="CHEBI:29105"/>
    </ligand>
</feature>
<dbReference type="EC" id="3.1.3.-" evidence="7"/>
<dbReference type="Proteomes" id="UP000321721">
    <property type="component" value="Unassembled WGS sequence"/>
</dbReference>
<feature type="active site" description="Proton donor" evidence="8">
    <location>
        <position position="10"/>
    </location>
</feature>
<dbReference type="SUPFAM" id="SSF56784">
    <property type="entry name" value="HAD-like"/>
    <property type="match status" value="1"/>
</dbReference>
<evidence type="ECO:0000256" key="5">
    <source>
        <dbReference type="ARBA" id="ARBA00023277"/>
    </source>
</evidence>
<keyword evidence="10" id="KW-0460">Magnesium</keyword>
<comment type="cofactor">
    <cofactor evidence="10">
        <name>Mg(2+)</name>
        <dbReference type="ChEBI" id="CHEBI:18420"/>
    </cofactor>
</comment>
<evidence type="ECO:0000313" key="11">
    <source>
        <dbReference type="EMBL" id="TXB65892.1"/>
    </source>
</evidence>
<keyword evidence="3 10" id="KW-0479">Metal-binding</keyword>
<accession>A0A5C6RX10</accession>
<feature type="active site" description="Nucleophile" evidence="8">
    <location>
        <position position="8"/>
    </location>
</feature>
<feature type="binding site" evidence="10">
    <location>
        <position position="128"/>
    </location>
    <ligand>
        <name>Mg(2+)</name>
        <dbReference type="ChEBI" id="CHEBI:18420"/>
    </ligand>
</feature>
<dbReference type="InterPro" id="IPR023214">
    <property type="entry name" value="HAD_sf"/>
</dbReference>
<evidence type="ECO:0000256" key="6">
    <source>
        <dbReference type="ARBA" id="ARBA00031828"/>
    </source>
</evidence>
<gene>
    <name evidence="11" type="ORF">FRY74_04800</name>
</gene>
<feature type="site" description="Contributes to substrate recognition" evidence="9">
    <location>
        <position position="102"/>
    </location>
</feature>
<comment type="caution">
    <text evidence="11">The sequence shown here is derived from an EMBL/GenBank/DDBJ whole genome shotgun (WGS) entry which is preliminary data.</text>
</comment>
<name>A0A5C6RX10_9FLAO</name>
<dbReference type="Pfam" id="PF13242">
    <property type="entry name" value="Hydrolase_like"/>
    <property type="match status" value="1"/>
</dbReference>
<keyword evidence="12" id="KW-1185">Reference proteome</keyword>
<dbReference type="GO" id="GO:0046872">
    <property type="term" value="F:metal ion binding"/>
    <property type="evidence" value="ECO:0007669"/>
    <property type="project" value="UniProtKB-KW"/>
</dbReference>
<evidence type="ECO:0000256" key="2">
    <source>
        <dbReference type="ARBA" id="ARBA00022490"/>
    </source>
</evidence>
<dbReference type="InterPro" id="IPR006543">
    <property type="entry name" value="Histidinol-phos"/>
</dbReference>
<evidence type="ECO:0000256" key="9">
    <source>
        <dbReference type="PIRSR" id="PIRSR004682-3"/>
    </source>
</evidence>
<evidence type="ECO:0000256" key="3">
    <source>
        <dbReference type="ARBA" id="ARBA00022723"/>
    </source>
</evidence>
<evidence type="ECO:0000256" key="8">
    <source>
        <dbReference type="PIRSR" id="PIRSR004682-1"/>
    </source>
</evidence>
<dbReference type="InterPro" id="IPR004446">
    <property type="entry name" value="Heptose_bisP_phosphatase"/>
</dbReference>
<feature type="binding site" evidence="10">
    <location>
        <position position="99"/>
    </location>
    <ligand>
        <name>Zn(2+)</name>
        <dbReference type="ChEBI" id="CHEBI:29105"/>
    </ligand>
</feature>
<feature type="binding site" evidence="10">
    <location>
        <position position="8"/>
    </location>
    <ligand>
        <name>Mg(2+)</name>
        <dbReference type="ChEBI" id="CHEBI:18420"/>
    </ligand>
</feature>
<evidence type="ECO:0000256" key="4">
    <source>
        <dbReference type="ARBA" id="ARBA00022801"/>
    </source>
</evidence>
<comment type="subcellular location">
    <subcellularLocation>
        <location evidence="1 7">Cytoplasm</location>
    </subcellularLocation>
</comment>
<dbReference type="PIRSF" id="PIRSF004682">
    <property type="entry name" value="GmhB"/>
    <property type="match status" value="1"/>
</dbReference>
<dbReference type="NCBIfam" id="TIGR01656">
    <property type="entry name" value="Histidinol-ppas"/>
    <property type="match status" value="1"/>
</dbReference>
<dbReference type="GO" id="GO:0005975">
    <property type="term" value="P:carbohydrate metabolic process"/>
    <property type="evidence" value="ECO:0007669"/>
    <property type="project" value="InterPro"/>
</dbReference>
<feature type="binding site" evidence="10">
    <location>
        <position position="10"/>
    </location>
    <ligand>
        <name>Mg(2+)</name>
        <dbReference type="ChEBI" id="CHEBI:18420"/>
    </ligand>
</feature>
<keyword evidence="4 7" id="KW-0378">Hydrolase</keyword>
<evidence type="ECO:0000256" key="7">
    <source>
        <dbReference type="PIRNR" id="PIRNR004682"/>
    </source>
</evidence>
<reference evidence="11 12" key="1">
    <citation type="submission" date="2019-08" db="EMBL/GenBank/DDBJ databases">
        <title>Genome of Vicingus serpentipes NCIMB 15042.</title>
        <authorList>
            <person name="Bowman J.P."/>
        </authorList>
    </citation>
    <scope>NUCLEOTIDE SEQUENCE [LARGE SCALE GENOMIC DNA]</scope>
    <source>
        <strain evidence="11 12">NCIMB 15042</strain>
    </source>
</reference>
<comment type="cofactor">
    <cofactor evidence="10">
        <name>Zn(2+)</name>
        <dbReference type="ChEBI" id="CHEBI:29105"/>
    </cofactor>
</comment>
<feature type="site" description="Stabilizes the phosphoryl group" evidence="9">
    <location>
        <position position="51"/>
    </location>
</feature>
<evidence type="ECO:0000313" key="12">
    <source>
        <dbReference type="Proteomes" id="UP000321721"/>
    </source>
</evidence>
<dbReference type="InterPro" id="IPR036412">
    <property type="entry name" value="HAD-like_sf"/>
</dbReference>
<proteinExistence type="inferred from homology"/>
<dbReference type="RefSeq" id="WP_147099164.1">
    <property type="nucleotide sequence ID" value="NZ_VOOS01000002.1"/>
</dbReference>
<dbReference type="NCBIfam" id="TIGR01662">
    <property type="entry name" value="HAD-SF-IIIA"/>
    <property type="match status" value="1"/>
</dbReference>